<accession>A0A218ML10</accession>
<protein>
    <submittedName>
        <fullName evidence="1">Uncharacterized protein</fullName>
    </submittedName>
</protein>
<organism evidence="1">
    <name type="scientific">uncultured virus</name>
    <dbReference type="NCBI Taxonomy" id="340016"/>
    <lineage>
        <taxon>Viruses</taxon>
        <taxon>environmental samples</taxon>
    </lineage>
</organism>
<name>A0A218ML10_9VIRU</name>
<evidence type="ECO:0000313" key="1">
    <source>
        <dbReference type="EMBL" id="ASE99974.1"/>
    </source>
</evidence>
<dbReference type="EMBL" id="KY052810">
    <property type="protein sequence ID" value="ASE99974.1"/>
    <property type="molecule type" value="Genomic_DNA"/>
</dbReference>
<reference evidence="1" key="1">
    <citation type="submission" date="2016-10" db="EMBL/GenBank/DDBJ databases">
        <authorList>
            <person name="Varghese N."/>
        </authorList>
    </citation>
    <scope>NUCLEOTIDE SEQUENCE</scope>
</reference>
<reference evidence="1" key="2">
    <citation type="journal article" date="2017" name="Nat. Commun.">
        <title>Single-virus genomics reveals hidden cosmopolitan and abundant viruses.</title>
        <authorList>
            <person name="Martinez-Hernandez F."/>
            <person name="Fornas O."/>
            <person name="Lluesma Gomez M."/>
            <person name="Bolduc B."/>
            <person name="de la Cruz Pena M.J."/>
            <person name="Martinez J.M."/>
            <person name="Anton J."/>
            <person name="Gasol J.M."/>
            <person name="Rosselli R."/>
            <person name="Rodriguez-Valera F."/>
            <person name="Sullivan M.B."/>
            <person name="Acinas S.G."/>
            <person name="Martinez-Garcia M."/>
        </authorList>
    </citation>
    <scope>NUCLEOTIDE SEQUENCE</scope>
</reference>
<proteinExistence type="predicted"/>
<sequence length="137" mass="14528">MAADTVLNTTVFDGGKKLITHYNVVSGDGEGSTTKIVDVSGLNSNNGKTCKTVRLNKVSFNVSVTAPVDAIRMQWDATTDVVFQTLEGEMAFDYSDFGGLKNTEASGFTGDVNVVLPACSAGDTGTIVCEWIKVYES</sequence>